<gene>
    <name evidence="8" type="ORF">AAK873_10195</name>
</gene>
<keyword evidence="5 7" id="KW-0472">Membrane</keyword>
<evidence type="ECO:0000313" key="8">
    <source>
        <dbReference type="EMBL" id="MEY8245984.1"/>
    </source>
</evidence>
<feature type="transmembrane region" description="Helical" evidence="7">
    <location>
        <begin position="12"/>
        <end position="29"/>
    </location>
</feature>
<dbReference type="CDD" id="cd10336">
    <property type="entry name" value="SLC6sbd_Tyt1-Like"/>
    <property type="match status" value="1"/>
</dbReference>
<dbReference type="InterPro" id="IPR000175">
    <property type="entry name" value="Na/ntran_symport"/>
</dbReference>
<dbReference type="InterPro" id="IPR037272">
    <property type="entry name" value="SNS_sf"/>
</dbReference>
<feature type="transmembrane region" description="Helical" evidence="7">
    <location>
        <begin position="41"/>
        <end position="65"/>
    </location>
</feature>
<feature type="transmembrane region" description="Helical" evidence="7">
    <location>
        <begin position="423"/>
        <end position="446"/>
    </location>
</feature>
<evidence type="ECO:0000256" key="5">
    <source>
        <dbReference type="ARBA" id="ARBA00023136"/>
    </source>
</evidence>
<evidence type="ECO:0000256" key="4">
    <source>
        <dbReference type="ARBA" id="ARBA00022989"/>
    </source>
</evidence>
<evidence type="ECO:0000313" key="9">
    <source>
        <dbReference type="Proteomes" id="UP001565200"/>
    </source>
</evidence>
<feature type="transmembrane region" description="Helical" evidence="7">
    <location>
        <begin position="384"/>
        <end position="402"/>
    </location>
</feature>
<name>A0ABV4CX58_9BACT</name>
<dbReference type="PANTHER" id="PTHR42948">
    <property type="entry name" value="TRANSPORTER"/>
    <property type="match status" value="1"/>
</dbReference>
<dbReference type="Proteomes" id="UP001565200">
    <property type="component" value="Unassembled WGS sequence"/>
</dbReference>
<dbReference type="InterPro" id="IPR047218">
    <property type="entry name" value="YocR/YhdH-like"/>
</dbReference>
<evidence type="ECO:0000256" key="7">
    <source>
        <dbReference type="SAM" id="Phobius"/>
    </source>
</evidence>
<feature type="transmembrane region" description="Helical" evidence="7">
    <location>
        <begin position="175"/>
        <end position="195"/>
    </location>
</feature>
<keyword evidence="3 6" id="KW-0812">Transmembrane</keyword>
<comment type="similarity">
    <text evidence="6">Belongs to the sodium:neurotransmitter symporter (SNF) (TC 2.A.22) family.</text>
</comment>
<evidence type="ECO:0000256" key="1">
    <source>
        <dbReference type="ARBA" id="ARBA00004141"/>
    </source>
</evidence>
<dbReference type="NCBIfam" id="NF037979">
    <property type="entry name" value="Na_transp"/>
    <property type="match status" value="1"/>
</dbReference>
<comment type="subcellular location">
    <subcellularLocation>
        <location evidence="1">Membrane</location>
        <topology evidence="1">Multi-pass membrane protein</topology>
    </subcellularLocation>
</comment>
<feature type="transmembrane region" description="Helical" evidence="7">
    <location>
        <begin position="343"/>
        <end position="364"/>
    </location>
</feature>
<dbReference type="Pfam" id="PF00209">
    <property type="entry name" value="SNF"/>
    <property type="match status" value="2"/>
</dbReference>
<feature type="transmembrane region" description="Helical" evidence="7">
    <location>
        <begin position="306"/>
        <end position="331"/>
    </location>
</feature>
<keyword evidence="6" id="KW-0769">Symport</keyword>
<dbReference type="PROSITE" id="PS00610">
    <property type="entry name" value="NA_NEUROTRAN_SYMP_1"/>
    <property type="match status" value="1"/>
</dbReference>
<evidence type="ECO:0000256" key="2">
    <source>
        <dbReference type="ARBA" id="ARBA00022448"/>
    </source>
</evidence>
<evidence type="ECO:0000256" key="3">
    <source>
        <dbReference type="ARBA" id="ARBA00022692"/>
    </source>
</evidence>
<feature type="transmembrane region" description="Helical" evidence="7">
    <location>
        <begin position="251"/>
        <end position="273"/>
    </location>
</feature>
<keyword evidence="4 7" id="KW-1133">Transmembrane helix</keyword>
<feature type="transmembrane region" description="Helical" evidence="7">
    <location>
        <begin position="86"/>
        <end position="107"/>
    </location>
</feature>
<keyword evidence="9" id="KW-1185">Reference proteome</keyword>
<dbReference type="SUPFAM" id="SSF161070">
    <property type="entry name" value="SNF-like"/>
    <property type="match status" value="1"/>
</dbReference>
<proteinExistence type="inferred from homology"/>
<dbReference type="EMBL" id="JBCLPP010000028">
    <property type="protein sequence ID" value="MEY8245984.1"/>
    <property type="molecule type" value="Genomic_DNA"/>
</dbReference>
<dbReference type="RefSeq" id="WP_121699077.1">
    <property type="nucleotide sequence ID" value="NZ_JBCLPP010000028.1"/>
</dbReference>
<organism evidence="8 9">
    <name type="scientific">Heminiphilus faecis</name>
    <dbReference type="NCBI Taxonomy" id="2601703"/>
    <lineage>
        <taxon>Bacteria</taxon>
        <taxon>Pseudomonadati</taxon>
        <taxon>Bacteroidota</taxon>
        <taxon>Bacteroidia</taxon>
        <taxon>Bacteroidales</taxon>
        <taxon>Muribaculaceae</taxon>
        <taxon>Heminiphilus</taxon>
    </lineage>
</organism>
<dbReference type="PROSITE" id="PS50267">
    <property type="entry name" value="NA_NEUROTRAN_SYMP_3"/>
    <property type="match status" value="1"/>
</dbReference>
<protein>
    <recommendedName>
        <fullName evidence="6">Transporter</fullName>
    </recommendedName>
</protein>
<feature type="transmembrane region" description="Helical" evidence="7">
    <location>
        <begin position="145"/>
        <end position="163"/>
    </location>
</feature>
<sequence>MKENRAQFATRLGVIATTVGSAVGLGNIWRFPYETGVHGGGAFLLIYVGFIFIIGVPVICAEFIMGRSTRSNIFGAFRALHGRPQWAWIGYMGILASILILSFYSVVAGWTVEYFVQSVTGTLASLDAGSRHEAFDMFCTGWKPVMWTLVFLAVNAVILLRGVKGGIERVSNVLMPVLFVILIIFCINSLLMPGASEGLAFLFRPDFSKVDSGVLLGALGQAFFSLSLGLGTMLTYASYFSDRTPLVKSAVVTSALDTCVAVLAGVIIFPAVFTFGAEPSAGPKLVFEILPDIFHRLPWGALWSSLFFFLLFLASLTSTISMSEIGIAFFCEQFGLTRKKATLLNCLIAMVLGTLCALSFGPLRDMTVFGLTVFDLFDYVSSNILLPLGGMMISIFVGWFVDRGILRTQLRGTGSIKEWILRVIVFCLRYVAPAGIALVFLSGLGVI</sequence>
<comment type="caution">
    <text evidence="8">The sequence shown here is derived from an EMBL/GenBank/DDBJ whole genome shotgun (WGS) entry which is preliminary data.</text>
</comment>
<feature type="transmembrane region" description="Helical" evidence="7">
    <location>
        <begin position="215"/>
        <end position="239"/>
    </location>
</feature>
<accession>A0ABV4CX58</accession>
<reference evidence="8 9" key="1">
    <citation type="submission" date="2024-03" db="EMBL/GenBank/DDBJ databases">
        <title>Mouse gut bacterial collection (mGBC) of GemPharmatech.</title>
        <authorList>
            <person name="He Y."/>
            <person name="Dong L."/>
            <person name="Wu D."/>
            <person name="Gao X."/>
            <person name="Lin Z."/>
        </authorList>
    </citation>
    <scope>NUCLEOTIDE SEQUENCE [LARGE SCALE GENOMIC DNA]</scope>
    <source>
        <strain evidence="8 9">54-13</strain>
    </source>
</reference>
<keyword evidence="2 6" id="KW-0813">Transport</keyword>
<evidence type="ECO:0000256" key="6">
    <source>
        <dbReference type="RuleBase" id="RU003732"/>
    </source>
</evidence>
<dbReference type="PRINTS" id="PR00176">
    <property type="entry name" value="NANEUSMPORT"/>
</dbReference>
<dbReference type="PANTHER" id="PTHR42948:SF1">
    <property type="entry name" value="TRANSPORTER"/>
    <property type="match status" value="1"/>
</dbReference>